<dbReference type="SUPFAM" id="SSF54001">
    <property type="entry name" value="Cysteine proteinases"/>
    <property type="match status" value="1"/>
</dbReference>
<sequence>MVRIFVAFYRGRKSGYSPQSLLYRSIDWLIRRATRGQYSHCEIAVSQANGRFMCYSASLRDGGVRRKAMALPTDKWDLVPISGDLLPWVEEFYRHTQGQPYDLGGALGVVIPVHQRLNKWFCSEWVGHALGVSESHQLSPNTLFSRIAPDP</sequence>
<dbReference type="Gene3D" id="3.90.1720.10">
    <property type="entry name" value="endopeptidase domain like (from Nostoc punctiforme)"/>
    <property type="match status" value="1"/>
</dbReference>
<proteinExistence type="predicted"/>
<name>A0A378UEG3_BERDE</name>
<dbReference type="EMBL" id="UGQS01000001">
    <property type="protein sequence ID" value="STZ75580.1"/>
    <property type="molecule type" value="Genomic_DNA"/>
</dbReference>
<dbReference type="AlphaFoldDB" id="A0A378UEG3"/>
<organism evidence="1 2">
    <name type="scientific">Bergeriella denitrificans</name>
    <name type="common">Neisseria denitrificans</name>
    <dbReference type="NCBI Taxonomy" id="494"/>
    <lineage>
        <taxon>Bacteria</taxon>
        <taxon>Pseudomonadati</taxon>
        <taxon>Pseudomonadota</taxon>
        <taxon>Betaproteobacteria</taxon>
        <taxon>Neisseriales</taxon>
        <taxon>Neisseriaceae</taxon>
        <taxon>Bergeriella</taxon>
    </lineage>
</organism>
<accession>A0A378UEG3</accession>
<evidence type="ECO:0000313" key="2">
    <source>
        <dbReference type="Proteomes" id="UP000254651"/>
    </source>
</evidence>
<dbReference type="RefSeq" id="WP_066075905.1">
    <property type="nucleotide sequence ID" value="NZ_CP181246.1"/>
</dbReference>
<evidence type="ECO:0000313" key="1">
    <source>
        <dbReference type="EMBL" id="STZ75580.1"/>
    </source>
</evidence>
<gene>
    <name evidence="1" type="ORF">NCTC10295_00321</name>
</gene>
<reference evidence="1 2" key="1">
    <citation type="submission" date="2018-06" db="EMBL/GenBank/DDBJ databases">
        <authorList>
            <consortium name="Pathogen Informatics"/>
            <person name="Doyle S."/>
        </authorList>
    </citation>
    <scope>NUCLEOTIDE SEQUENCE [LARGE SCALE GENOMIC DNA]</scope>
    <source>
        <strain evidence="1 2">NCTC10295</strain>
    </source>
</reference>
<dbReference type="InterPro" id="IPR038765">
    <property type="entry name" value="Papain-like_cys_pep_sf"/>
</dbReference>
<keyword evidence="2" id="KW-1185">Reference proteome</keyword>
<dbReference type="Proteomes" id="UP000254651">
    <property type="component" value="Unassembled WGS sequence"/>
</dbReference>
<protein>
    <submittedName>
        <fullName evidence="1">Uncharacterized protein</fullName>
    </submittedName>
</protein>